<reference evidence="1" key="2">
    <citation type="journal article" date="2022" name="Front. Microbiol.">
        <title>New perspectives on an old grouping: The genomic and phenotypic variability of Oxalobacter formigenes and the implications for calcium oxalate stone prevention.</title>
        <authorList>
            <person name="Chmiel J.A."/>
            <person name="Carr C."/>
            <person name="Stuivenberg G.A."/>
            <person name="Venema R."/>
            <person name="Chanyi R.M."/>
            <person name="Al K.F."/>
            <person name="Giguere D."/>
            <person name="Say H."/>
            <person name="Akouris P.P."/>
            <person name="Dominguez Romero S.A."/>
            <person name="Kwong A."/>
            <person name="Tai V."/>
            <person name="Koval S.F."/>
            <person name="Razvi H."/>
            <person name="Bjazevic J."/>
            <person name="Burton J.P."/>
        </authorList>
    </citation>
    <scope>NUCLEOTIDE SEQUENCE</scope>
    <source>
        <strain evidence="1">OxK</strain>
    </source>
</reference>
<reference evidence="2" key="1">
    <citation type="journal article" date="2022" name="Front. Microbiol.">
        <title>New perspectives on an old grouping: The genomic and phenotypic variability of Oxalobacter formigenes and the implications for calcium oxalate stone prevention.</title>
        <authorList>
            <person name="Chmiel J.A."/>
            <person name="Carr C."/>
            <person name="Stuivenberg G.A."/>
            <person name="Venema R."/>
            <person name="Chanyi R.M."/>
            <person name="Al K.F."/>
            <person name="Giguere D."/>
            <person name="Say H."/>
            <person name="Akouris P.P."/>
            <person name="Dominguez Romero S.A."/>
            <person name="Kwong A."/>
            <person name="Tai V."/>
            <person name="Koval S.F."/>
            <person name="Razvi H."/>
            <person name="Bjazevic J."/>
            <person name="Burton J.P."/>
        </authorList>
    </citation>
    <scope>NUCLEOTIDE SEQUENCE</scope>
    <source>
        <strain evidence="2">HOxNP-1</strain>
    </source>
</reference>
<keyword evidence="3" id="KW-1185">Reference proteome</keyword>
<dbReference type="EMBL" id="CP098251">
    <property type="protein sequence ID" value="WAV91475.1"/>
    <property type="molecule type" value="Genomic_DNA"/>
</dbReference>
<evidence type="ECO:0000313" key="1">
    <source>
        <dbReference type="EMBL" id="WAV91475.1"/>
    </source>
</evidence>
<name>A0A9E9LN24_9BURK</name>
<protein>
    <submittedName>
        <fullName evidence="1">Host attachment protein</fullName>
    </submittedName>
</protein>
<dbReference type="Pfam" id="PF10116">
    <property type="entry name" value="Host_attach"/>
    <property type="match status" value="1"/>
</dbReference>
<gene>
    <name evidence="2" type="ORF">NB645_00345</name>
    <name evidence="1" type="ORF">NB646_01535</name>
</gene>
<proteinExistence type="predicted"/>
<evidence type="ECO:0000313" key="3">
    <source>
        <dbReference type="Proteomes" id="UP001164794"/>
    </source>
</evidence>
<organism evidence="1">
    <name type="scientific">Oxalobacter aliiformigenes</name>
    <dbReference type="NCBI Taxonomy" id="2946593"/>
    <lineage>
        <taxon>Bacteria</taxon>
        <taxon>Pseudomonadati</taxon>
        <taxon>Pseudomonadota</taxon>
        <taxon>Betaproteobacteria</taxon>
        <taxon>Burkholderiales</taxon>
        <taxon>Oxalobacteraceae</taxon>
        <taxon>Oxalobacter</taxon>
    </lineage>
</organism>
<evidence type="ECO:0000313" key="2">
    <source>
        <dbReference type="EMBL" id="WAV97250.1"/>
    </source>
</evidence>
<accession>A0A9E9LN24</accession>
<dbReference type="InterPro" id="IPR019291">
    <property type="entry name" value="Host_attachment_protein"/>
</dbReference>
<dbReference type="RefSeq" id="WP_269264719.1">
    <property type="nucleotide sequence ID" value="NZ_CP098248.1"/>
</dbReference>
<dbReference type="AlphaFoldDB" id="A0A9E9LN24"/>
<dbReference type="Proteomes" id="UP001164794">
    <property type="component" value="Chromosome"/>
</dbReference>
<dbReference type="Proteomes" id="UP001164819">
    <property type="component" value="Chromosome"/>
</dbReference>
<sequence length="148" mass="17325">MQTSWVVVTDSTRARIFEKKGATQPLNEFEDLYHPSAYQSQNELEHHTRGRFHHPGTFHSHTDDPSVSPLAHQNDLFAKSIALYLDKGRKDAKYHRLYLISSPHFLGILRNKLGKEVNRLIENEWSQELSDMSAEEVEKFLREKTVWH</sequence>
<dbReference type="EMBL" id="CP098248">
    <property type="protein sequence ID" value="WAV97250.1"/>
    <property type="molecule type" value="Genomic_DNA"/>
</dbReference>